<dbReference type="GO" id="GO:0008270">
    <property type="term" value="F:zinc ion binding"/>
    <property type="evidence" value="ECO:0007669"/>
    <property type="project" value="UniProtKB-KW"/>
</dbReference>
<comment type="caution">
    <text evidence="6">The sequence shown here is derived from an EMBL/GenBank/DDBJ whole genome shotgun (WGS) entry which is preliminary data.</text>
</comment>
<evidence type="ECO:0000313" key="9">
    <source>
        <dbReference type="Proteomes" id="UP000583929"/>
    </source>
</evidence>
<sequence>MEKVCKFWAEGRCVRGGRCRFLHSWSRGDLYAYLANLHGHTKAVTGIALPHSNSGDKLYTTMKYIGAFFVFRCRTEWYRLFLCATSTQSDSTHDIHHPSKVLIWAANAIS</sequence>
<keyword evidence="1 4" id="KW-0479">Metal-binding</keyword>
<protein>
    <recommendedName>
        <fullName evidence="5">C3H1-type domain-containing protein</fullName>
    </recommendedName>
</protein>
<dbReference type="InterPro" id="IPR000571">
    <property type="entry name" value="Znf_CCCH"/>
</dbReference>
<feature type="domain" description="C3H1-type" evidence="5">
    <location>
        <begin position="4"/>
        <end position="26"/>
    </location>
</feature>
<dbReference type="SUPFAM" id="SSF90229">
    <property type="entry name" value="CCCH zinc finger"/>
    <property type="match status" value="1"/>
</dbReference>
<dbReference type="PROSITE" id="PS50103">
    <property type="entry name" value="ZF_C3H1"/>
    <property type="match status" value="1"/>
</dbReference>
<evidence type="ECO:0000256" key="2">
    <source>
        <dbReference type="ARBA" id="ARBA00022771"/>
    </source>
</evidence>
<dbReference type="InterPro" id="IPR036855">
    <property type="entry name" value="Znf_CCCH_sf"/>
</dbReference>
<dbReference type="InterPro" id="IPR041367">
    <property type="entry name" value="Znf-CCCH_4"/>
</dbReference>
<keyword evidence="3 4" id="KW-0862">Zinc</keyword>
<dbReference type="Proteomes" id="UP000525078">
    <property type="component" value="Unassembled WGS sequence"/>
</dbReference>
<proteinExistence type="predicted"/>
<dbReference type="EMBL" id="JAATIP010000137">
    <property type="protein sequence ID" value="KAF4368017.1"/>
    <property type="molecule type" value="Genomic_DNA"/>
</dbReference>
<reference evidence="8 9" key="1">
    <citation type="journal article" date="2020" name="bioRxiv">
        <title>Sequence and annotation of 42 cannabis genomes reveals extensive copy number variation in cannabinoid synthesis and pathogen resistance genes.</title>
        <authorList>
            <person name="Mckernan K.J."/>
            <person name="Helbert Y."/>
            <person name="Kane L.T."/>
            <person name="Ebling H."/>
            <person name="Zhang L."/>
            <person name="Liu B."/>
            <person name="Eaton Z."/>
            <person name="Mclaughlin S."/>
            <person name="Kingan S."/>
            <person name="Baybayan P."/>
            <person name="Concepcion G."/>
            <person name="Jordan M."/>
            <person name="Riva A."/>
            <person name="Barbazuk W."/>
            <person name="Harkins T."/>
        </authorList>
    </citation>
    <scope>NUCLEOTIDE SEQUENCE [LARGE SCALE GENOMIC DNA]</scope>
    <source>
        <strain evidence="8 9">cv. Jamaican Lion 4</strain>
        <strain evidence="7">Father</strain>
        <strain evidence="6">Mother</strain>
        <tissue evidence="6">Leaf</tissue>
    </source>
</reference>
<evidence type="ECO:0000256" key="4">
    <source>
        <dbReference type="PROSITE-ProRule" id="PRU00723"/>
    </source>
</evidence>
<evidence type="ECO:0000313" key="7">
    <source>
        <dbReference type="EMBL" id="KAF4401346.1"/>
    </source>
</evidence>
<dbReference type="AlphaFoldDB" id="A0A7J6FBD6"/>
<dbReference type="EMBL" id="JAATIQ010000013">
    <property type="protein sequence ID" value="KAF4401346.1"/>
    <property type="molecule type" value="Genomic_DNA"/>
</dbReference>
<accession>A0A7J6FBD6</accession>
<evidence type="ECO:0000256" key="3">
    <source>
        <dbReference type="ARBA" id="ARBA00022833"/>
    </source>
</evidence>
<keyword evidence="2 4" id="KW-0863">Zinc-finger</keyword>
<evidence type="ECO:0000313" key="8">
    <source>
        <dbReference type="Proteomes" id="UP000525078"/>
    </source>
</evidence>
<organism evidence="6 8">
    <name type="scientific">Cannabis sativa</name>
    <name type="common">Hemp</name>
    <name type="synonym">Marijuana</name>
    <dbReference type="NCBI Taxonomy" id="3483"/>
    <lineage>
        <taxon>Eukaryota</taxon>
        <taxon>Viridiplantae</taxon>
        <taxon>Streptophyta</taxon>
        <taxon>Embryophyta</taxon>
        <taxon>Tracheophyta</taxon>
        <taxon>Spermatophyta</taxon>
        <taxon>Magnoliopsida</taxon>
        <taxon>eudicotyledons</taxon>
        <taxon>Gunneridae</taxon>
        <taxon>Pentapetalae</taxon>
        <taxon>rosids</taxon>
        <taxon>fabids</taxon>
        <taxon>Rosales</taxon>
        <taxon>Cannabaceae</taxon>
        <taxon>Cannabis</taxon>
    </lineage>
</organism>
<name>A0A7J6FBD6_CANSA</name>
<evidence type="ECO:0000313" key="6">
    <source>
        <dbReference type="EMBL" id="KAF4368017.1"/>
    </source>
</evidence>
<dbReference type="Proteomes" id="UP000583929">
    <property type="component" value="Unassembled WGS sequence"/>
</dbReference>
<dbReference type="Gene3D" id="4.10.1000.10">
    <property type="entry name" value="Zinc finger, CCCH-type"/>
    <property type="match status" value="1"/>
</dbReference>
<dbReference type="Pfam" id="PF18044">
    <property type="entry name" value="zf-CCCH_4"/>
    <property type="match status" value="1"/>
</dbReference>
<keyword evidence="9" id="KW-1185">Reference proteome</keyword>
<feature type="zinc finger region" description="C3H1-type" evidence="4">
    <location>
        <begin position="4"/>
        <end position="26"/>
    </location>
</feature>
<dbReference type="SMART" id="SM00356">
    <property type="entry name" value="ZnF_C3H1"/>
    <property type="match status" value="1"/>
</dbReference>
<evidence type="ECO:0000256" key="1">
    <source>
        <dbReference type="ARBA" id="ARBA00022723"/>
    </source>
</evidence>
<evidence type="ECO:0000259" key="5">
    <source>
        <dbReference type="PROSITE" id="PS50103"/>
    </source>
</evidence>
<gene>
    <name evidence="6" type="ORF">F8388_002628</name>
    <name evidence="7" type="ORF">G4B88_014187</name>
</gene>